<feature type="transmembrane region" description="Helical" evidence="1">
    <location>
        <begin position="65"/>
        <end position="83"/>
    </location>
</feature>
<evidence type="ECO:0000313" key="3">
    <source>
        <dbReference type="Proteomes" id="UP001529085"/>
    </source>
</evidence>
<evidence type="ECO:0000256" key="1">
    <source>
        <dbReference type="SAM" id="Phobius"/>
    </source>
</evidence>
<feature type="transmembrane region" description="Helical" evidence="1">
    <location>
        <begin position="89"/>
        <end position="110"/>
    </location>
</feature>
<protein>
    <recommendedName>
        <fullName evidence="4">DUF5673 domain-containing protein</fullName>
    </recommendedName>
</protein>
<keyword evidence="1" id="KW-0812">Transmembrane</keyword>
<organism evidence="2 3">
    <name type="scientific">Winogradskyella marincola</name>
    <dbReference type="NCBI Taxonomy" id="3037795"/>
    <lineage>
        <taxon>Bacteria</taxon>
        <taxon>Pseudomonadati</taxon>
        <taxon>Bacteroidota</taxon>
        <taxon>Flavobacteriia</taxon>
        <taxon>Flavobacteriales</taxon>
        <taxon>Flavobacteriaceae</taxon>
        <taxon>Winogradskyella</taxon>
    </lineage>
</organism>
<keyword evidence="1" id="KW-1133">Transmembrane helix</keyword>
<reference evidence="2 3" key="1">
    <citation type="submission" date="2023-03" db="EMBL/GenBank/DDBJ databases">
        <title>Strain YYF002 represents a novel species in the genus Winogradskyella isolated from seawater.</title>
        <authorList>
            <person name="Fu Z.-Y."/>
        </authorList>
    </citation>
    <scope>NUCLEOTIDE SEQUENCE [LARGE SCALE GENOMIC DNA]</scope>
    <source>
        <strain evidence="2 3">YYF002</strain>
    </source>
</reference>
<gene>
    <name evidence="2" type="ORF">P7122_14780</name>
</gene>
<dbReference type="EMBL" id="JARSBN010000010">
    <property type="protein sequence ID" value="MDG4717149.1"/>
    <property type="molecule type" value="Genomic_DNA"/>
</dbReference>
<sequence length="205" mass="24735">MRYHILIIILIITLFIGQFTENKFPDVLNISLVTLCFIIILMWEYSTLKKEYVADFKIKSQRKQINIFNLLYAILMTFLLWPWKGEKDIIYLISLFWIAALAEVIFWFVYKKLKPYRAYIKGNTFILKNHWVEVRDIDKLIKIEFSKFTNNITLHFRTKSEVSMNIKDYKPEDLEKLFKILIEKSEYDVSLPNNFKLKLQKITEN</sequence>
<evidence type="ECO:0008006" key="4">
    <source>
        <dbReference type="Google" id="ProtNLM"/>
    </source>
</evidence>
<evidence type="ECO:0000313" key="2">
    <source>
        <dbReference type="EMBL" id="MDG4717149.1"/>
    </source>
</evidence>
<keyword evidence="1" id="KW-0472">Membrane</keyword>
<feature type="transmembrane region" description="Helical" evidence="1">
    <location>
        <begin position="27"/>
        <end position="45"/>
    </location>
</feature>
<dbReference type="Proteomes" id="UP001529085">
    <property type="component" value="Unassembled WGS sequence"/>
</dbReference>
<dbReference type="RefSeq" id="WP_278006572.1">
    <property type="nucleotide sequence ID" value="NZ_JARSBN010000010.1"/>
</dbReference>
<keyword evidence="3" id="KW-1185">Reference proteome</keyword>
<accession>A0ABT6G5Q7</accession>
<comment type="caution">
    <text evidence="2">The sequence shown here is derived from an EMBL/GenBank/DDBJ whole genome shotgun (WGS) entry which is preliminary data.</text>
</comment>
<name>A0ABT6G5Q7_9FLAO</name>
<proteinExistence type="predicted"/>